<dbReference type="OrthoDB" id="3346544at2759"/>
<feature type="transmembrane region" description="Helical" evidence="2">
    <location>
        <begin position="112"/>
        <end position="134"/>
    </location>
</feature>
<name>A0A8H6I5U0_9AGAR</name>
<dbReference type="EMBL" id="JACGCI010000015">
    <property type="protein sequence ID" value="KAF6759460.1"/>
    <property type="molecule type" value="Genomic_DNA"/>
</dbReference>
<protein>
    <submittedName>
        <fullName evidence="3">Uncharacterized protein</fullName>
    </submittedName>
</protein>
<dbReference type="Proteomes" id="UP000521943">
    <property type="component" value="Unassembled WGS sequence"/>
</dbReference>
<keyword evidence="2" id="KW-0812">Transmembrane</keyword>
<sequence>MTAADDGGFMLSAESTQMYKIYFLVSFWLEATLYGLYFSLFVVALNIMMRKQALATSSSRVFLTGILAMFVLITFHNSTNMYRMLTAYASYDPNSPNHAVSFLLNLKNWDAYAFPIIMGCLTWIGDILVIYRCFVIWQRNYFVIILPVLLLLASIGATSVNYYWFHHEDSIPVNVMTRMFRIIYPLNLAQNILTTSFIGFRLYKQYKVASKTGFDPNPGRNFILITRIIVESALIYTTQMLILTVLCFIDHPSIVIIQHALAPSIGIVFVLIAIRAHAAASVTSSHSAGSHTINAIVPTWLTSKNEESPNMDPPPRSGRRSLGMRFVTTSVVEEHQLDDMPRKPEFVAYPEAPSRDSKVDEESYKPPFEDMGNMGITR</sequence>
<evidence type="ECO:0000313" key="3">
    <source>
        <dbReference type="EMBL" id="KAF6759460.1"/>
    </source>
</evidence>
<feature type="region of interest" description="Disordered" evidence="1">
    <location>
        <begin position="340"/>
        <end position="378"/>
    </location>
</feature>
<keyword evidence="4" id="KW-1185">Reference proteome</keyword>
<accession>A0A8H6I5U0</accession>
<feature type="transmembrane region" description="Helical" evidence="2">
    <location>
        <begin position="182"/>
        <end position="203"/>
    </location>
</feature>
<feature type="transmembrane region" description="Helical" evidence="2">
    <location>
        <begin position="255"/>
        <end position="274"/>
    </location>
</feature>
<proteinExistence type="predicted"/>
<feature type="compositionally biased region" description="Basic and acidic residues" evidence="1">
    <location>
        <begin position="353"/>
        <end position="368"/>
    </location>
</feature>
<feature type="transmembrane region" description="Helical" evidence="2">
    <location>
        <begin position="141"/>
        <end position="162"/>
    </location>
</feature>
<keyword evidence="2" id="KW-0472">Membrane</keyword>
<evidence type="ECO:0000313" key="4">
    <source>
        <dbReference type="Proteomes" id="UP000521943"/>
    </source>
</evidence>
<dbReference type="AlphaFoldDB" id="A0A8H6I5U0"/>
<feature type="transmembrane region" description="Helical" evidence="2">
    <location>
        <begin position="61"/>
        <end position="78"/>
    </location>
</feature>
<evidence type="ECO:0000256" key="1">
    <source>
        <dbReference type="SAM" id="MobiDB-lite"/>
    </source>
</evidence>
<reference evidence="3 4" key="1">
    <citation type="submission" date="2020-07" db="EMBL/GenBank/DDBJ databases">
        <title>Comparative genomics of pyrophilous fungi reveals a link between fire events and developmental genes.</title>
        <authorList>
            <consortium name="DOE Joint Genome Institute"/>
            <person name="Steindorff A.S."/>
            <person name="Carver A."/>
            <person name="Calhoun S."/>
            <person name="Stillman K."/>
            <person name="Liu H."/>
            <person name="Lipzen A."/>
            <person name="Pangilinan J."/>
            <person name="Labutti K."/>
            <person name="Bruns T.D."/>
            <person name="Grigoriev I.V."/>
        </authorList>
    </citation>
    <scope>NUCLEOTIDE SEQUENCE [LARGE SCALE GENOMIC DNA]</scope>
    <source>
        <strain evidence="3 4">CBS 144469</strain>
    </source>
</reference>
<keyword evidence="2" id="KW-1133">Transmembrane helix</keyword>
<feature type="transmembrane region" description="Helical" evidence="2">
    <location>
        <begin position="21"/>
        <end position="49"/>
    </location>
</feature>
<feature type="region of interest" description="Disordered" evidence="1">
    <location>
        <begin position="304"/>
        <end position="323"/>
    </location>
</feature>
<feature type="transmembrane region" description="Helical" evidence="2">
    <location>
        <begin position="224"/>
        <end position="249"/>
    </location>
</feature>
<organism evidence="3 4">
    <name type="scientific">Ephemerocybe angulata</name>
    <dbReference type="NCBI Taxonomy" id="980116"/>
    <lineage>
        <taxon>Eukaryota</taxon>
        <taxon>Fungi</taxon>
        <taxon>Dikarya</taxon>
        <taxon>Basidiomycota</taxon>
        <taxon>Agaricomycotina</taxon>
        <taxon>Agaricomycetes</taxon>
        <taxon>Agaricomycetidae</taxon>
        <taxon>Agaricales</taxon>
        <taxon>Agaricineae</taxon>
        <taxon>Psathyrellaceae</taxon>
        <taxon>Ephemerocybe</taxon>
    </lineage>
</organism>
<gene>
    <name evidence="3" type="ORF">DFP72DRAFT_885241</name>
</gene>
<comment type="caution">
    <text evidence="3">The sequence shown here is derived from an EMBL/GenBank/DDBJ whole genome shotgun (WGS) entry which is preliminary data.</text>
</comment>
<evidence type="ECO:0000256" key="2">
    <source>
        <dbReference type="SAM" id="Phobius"/>
    </source>
</evidence>